<evidence type="ECO:0000313" key="1">
    <source>
        <dbReference type="EMBL" id="MPC61226.1"/>
    </source>
</evidence>
<dbReference type="Proteomes" id="UP000324222">
    <property type="component" value="Unassembled WGS sequence"/>
</dbReference>
<proteinExistence type="predicted"/>
<sequence>MICRVLTGAFLVDNHHFTSQPLTLSIAVYLPHVPAARRSLPGDARASSTIEIAAVTQVYRRASACSALSLRARGCL</sequence>
<dbReference type="EMBL" id="VSRR010018308">
    <property type="protein sequence ID" value="MPC61226.1"/>
    <property type="molecule type" value="Genomic_DNA"/>
</dbReference>
<accession>A0A5B7GUF4</accession>
<comment type="caution">
    <text evidence="1">The sequence shown here is derived from an EMBL/GenBank/DDBJ whole genome shotgun (WGS) entry which is preliminary data.</text>
</comment>
<organism evidence="1 2">
    <name type="scientific">Portunus trituberculatus</name>
    <name type="common">Swimming crab</name>
    <name type="synonym">Neptunus trituberculatus</name>
    <dbReference type="NCBI Taxonomy" id="210409"/>
    <lineage>
        <taxon>Eukaryota</taxon>
        <taxon>Metazoa</taxon>
        <taxon>Ecdysozoa</taxon>
        <taxon>Arthropoda</taxon>
        <taxon>Crustacea</taxon>
        <taxon>Multicrustacea</taxon>
        <taxon>Malacostraca</taxon>
        <taxon>Eumalacostraca</taxon>
        <taxon>Eucarida</taxon>
        <taxon>Decapoda</taxon>
        <taxon>Pleocyemata</taxon>
        <taxon>Brachyura</taxon>
        <taxon>Eubrachyura</taxon>
        <taxon>Portunoidea</taxon>
        <taxon>Portunidae</taxon>
        <taxon>Portuninae</taxon>
        <taxon>Portunus</taxon>
    </lineage>
</organism>
<keyword evidence="2" id="KW-1185">Reference proteome</keyword>
<name>A0A5B7GUF4_PORTR</name>
<gene>
    <name evidence="1" type="ORF">E2C01_055292</name>
</gene>
<evidence type="ECO:0000313" key="2">
    <source>
        <dbReference type="Proteomes" id="UP000324222"/>
    </source>
</evidence>
<protein>
    <submittedName>
        <fullName evidence="1">Uncharacterized protein</fullName>
    </submittedName>
</protein>
<dbReference type="AlphaFoldDB" id="A0A5B7GUF4"/>
<reference evidence="1 2" key="1">
    <citation type="submission" date="2019-05" db="EMBL/GenBank/DDBJ databases">
        <title>Another draft genome of Portunus trituberculatus and its Hox gene families provides insights of decapod evolution.</title>
        <authorList>
            <person name="Jeong J.-H."/>
            <person name="Song I."/>
            <person name="Kim S."/>
            <person name="Choi T."/>
            <person name="Kim D."/>
            <person name="Ryu S."/>
            <person name="Kim W."/>
        </authorList>
    </citation>
    <scope>NUCLEOTIDE SEQUENCE [LARGE SCALE GENOMIC DNA]</scope>
    <source>
        <tissue evidence="1">Muscle</tissue>
    </source>
</reference>